<accession>A0AA36MEF6</accession>
<protein>
    <submittedName>
        <fullName evidence="2">Uncharacterized protein</fullName>
    </submittedName>
</protein>
<feature type="region of interest" description="Disordered" evidence="1">
    <location>
        <begin position="18"/>
        <end position="74"/>
    </location>
</feature>
<feature type="compositionally biased region" description="Polar residues" evidence="1">
    <location>
        <begin position="18"/>
        <end position="43"/>
    </location>
</feature>
<dbReference type="AlphaFoldDB" id="A0AA36MEF6"/>
<evidence type="ECO:0000256" key="1">
    <source>
        <dbReference type="SAM" id="MobiDB-lite"/>
    </source>
</evidence>
<gene>
    <name evidence="2" type="ORF">CYNAS_LOCUS21454</name>
</gene>
<reference evidence="2" key="1">
    <citation type="submission" date="2023-07" db="EMBL/GenBank/DDBJ databases">
        <authorList>
            <consortium name="CYATHOMIX"/>
        </authorList>
    </citation>
    <scope>NUCLEOTIDE SEQUENCE</scope>
    <source>
        <strain evidence="2">N/A</strain>
    </source>
</reference>
<dbReference type="Proteomes" id="UP001176961">
    <property type="component" value="Unassembled WGS sequence"/>
</dbReference>
<feature type="compositionally biased region" description="Basic and acidic residues" evidence="1">
    <location>
        <begin position="44"/>
        <end position="53"/>
    </location>
</feature>
<proteinExistence type="predicted"/>
<sequence>MMRTLVIDRLRRHLSLEKSASPQRQTANQLLGGSGNVRLSANSSHERPVEDSPKKKRSILSLSGRRTSELRLGSDGKLFTNGYDDLSNYKRPSSPIEKIKSLFRKNDTTHVTSQPSNDYYPGRSGQISNAVARHRRISTLKSSD</sequence>
<keyword evidence="3" id="KW-1185">Reference proteome</keyword>
<name>A0AA36MEF6_CYLNA</name>
<organism evidence="2 3">
    <name type="scientific">Cylicocyclus nassatus</name>
    <name type="common">Nematode worm</name>
    <dbReference type="NCBI Taxonomy" id="53992"/>
    <lineage>
        <taxon>Eukaryota</taxon>
        <taxon>Metazoa</taxon>
        <taxon>Ecdysozoa</taxon>
        <taxon>Nematoda</taxon>
        <taxon>Chromadorea</taxon>
        <taxon>Rhabditida</taxon>
        <taxon>Rhabditina</taxon>
        <taxon>Rhabditomorpha</taxon>
        <taxon>Strongyloidea</taxon>
        <taxon>Strongylidae</taxon>
        <taxon>Cylicocyclus</taxon>
    </lineage>
</organism>
<dbReference type="EMBL" id="CATQJL010000326">
    <property type="protein sequence ID" value="CAJ0609471.1"/>
    <property type="molecule type" value="Genomic_DNA"/>
</dbReference>
<comment type="caution">
    <text evidence="2">The sequence shown here is derived from an EMBL/GenBank/DDBJ whole genome shotgun (WGS) entry which is preliminary data.</text>
</comment>
<feature type="region of interest" description="Disordered" evidence="1">
    <location>
        <begin position="105"/>
        <end position="125"/>
    </location>
</feature>
<evidence type="ECO:0000313" key="2">
    <source>
        <dbReference type="EMBL" id="CAJ0609471.1"/>
    </source>
</evidence>
<evidence type="ECO:0000313" key="3">
    <source>
        <dbReference type="Proteomes" id="UP001176961"/>
    </source>
</evidence>